<dbReference type="PANTHER" id="PTHR43429">
    <property type="entry name" value="PYRIDINE NUCLEOTIDE-DISULFIDE OXIDOREDUCTASE DOMAIN-CONTAINING"/>
    <property type="match status" value="1"/>
</dbReference>
<evidence type="ECO:0000256" key="1">
    <source>
        <dbReference type="ARBA" id="ARBA00001974"/>
    </source>
</evidence>
<dbReference type="Pfam" id="PF02852">
    <property type="entry name" value="Pyr_redox_dim"/>
    <property type="match status" value="1"/>
</dbReference>
<name>A0A1G9HYE4_9FIRM</name>
<dbReference type="PANTHER" id="PTHR43429:SF1">
    <property type="entry name" value="NAD(P)H SULFUR OXIDOREDUCTASE (COA-DEPENDENT)"/>
    <property type="match status" value="1"/>
</dbReference>
<keyword evidence="6" id="KW-0676">Redox-active center</keyword>
<dbReference type="SUPFAM" id="SSF55424">
    <property type="entry name" value="FAD/NAD-linked reductases, dimerisation (C-terminal) domain"/>
    <property type="match status" value="1"/>
</dbReference>
<dbReference type="Pfam" id="PF07992">
    <property type="entry name" value="Pyr_redox_2"/>
    <property type="match status" value="1"/>
</dbReference>
<organism evidence="9 10">
    <name type="scientific">Halarsenatibacter silvermanii</name>
    <dbReference type="NCBI Taxonomy" id="321763"/>
    <lineage>
        <taxon>Bacteria</taxon>
        <taxon>Bacillati</taxon>
        <taxon>Bacillota</taxon>
        <taxon>Clostridia</taxon>
        <taxon>Halanaerobiales</taxon>
        <taxon>Halarsenatibacteraceae</taxon>
        <taxon>Halarsenatibacter</taxon>
    </lineage>
</organism>
<keyword evidence="10" id="KW-1185">Reference proteome</keyword>
<dbReference type="GO" id="GO:0016491">
    <property type="term" value="F:oxidoreductase activity"/>
    <property type="evidence" value="ECO:0007669"/>
    <property type="project" value="UniProtKB-KW"/>
</dbReference>
<dbReference type="OrthoDB" id="9802028at2"/>
<keyword evidence="4" id="KW-0274">FAD</keyword>
<gene>
    <name evidence="9" type="ORF">SAMN04488692_10267</name>
</gene>
<sequence length="449" mass="48094">MKIVIVGGVAAGTSAAAKASREMEDAEIVILEKDQDISYAGCGLPYYISGVIPERDQLIANYPEEFSEKYGVEVKTGHEVTSLNLDDHRVEYKNLSDNTAGSEDFDRLILATGASPIIPPIPGIDLDNIFTLRRVNDADRIKKTVQSSRPERVTIVGAGLIGLEMAESFAELDMEVTLVEQQEHVLPLIPDELSEKLEDHLRDQEVELVLNDGVSHFSGGEKVREVVTESGRKLATDLVLNSIGISPDTELAAEAGIELGVSDAIRVNTAMETNRENVYACGDCAETVNLVTGKKAWVPLGSTANKQGRTAGTNAAGGEAEHYGVLKTGITKVFDFTVAATGIQVEEAAKAGYDPVPITVKVPNHAGYYPGFEPFSLRGVFDRTSGRLLGAAAVGRDGVDKRIDVLASAIYAGQTADDLFQMDLGYAPPYSTPKDPVAVLGMVAKKKVE</sequence>
<evidence type="ECO:0000256" key="6">
    <source>
        <dbReference type="ARBA" id="ARBA00023284"/>
    </source>
</evidence>
<evidence type="ECO:0000256" key="5">
    <source>
        <dbReference type="ARBA" id="ARBA00023002"/>
    </source>
</evidence>
<comment type="cofactor">
    <cofactor evidence="1">
        <name>FAD</name>
        <dbReference type="ChEBI" id="CHEBI:57692"/>
    </cofactor>
</comment>
<evidence type="ECO:0000259" key="7">
    <source>
        <dbReference type="Pfam" id="PF02852"/>
    </source>
</evidence>
<evidence type="ECO:0000259" key="8">
    <source>
        <dbReference type="Pfam" id="PF07992"/>
    </source>
</evidence>
<dbReference type="InterPro" id="IPR036188">
    <property type="entry name" value="FAD/NAD-bd_sf"/>
</dbReference>
<protein>
    <submittedName>
        <fullName evidence="9">NADPH-dependent 2,4-dienoyl-CoA reductase, sulfur reductase</fullName>
    </submittedName>
</protein>
<evidence type="ECO:0000313" key="9">
    <source>
        <dbReference type="EMBL" id="SDL17988.1"/>
    </source>
</evidence>
<dbReference type="SUPFAM" id="SSF51905">
    <property type="entry name" value="FAD/NAD(P)-binding domain"/>
    <property type="match status" value="2"/>
</dbReference>
<proteinExistence type="inferred from homology"/>
<dbReference type="AlphaFoldDB" id="A0A1G9HYE4"/>
<accession>A0A1G9HYE4</accession>
<dbReference type="EMBL" id="FNGO01000002">
    <property type="protein sequence ID" value="SDL17988.1"/>
    <property type="molecule type" value="Genomic_DNA"/>
</dbReference>
<dbReference type="PRINTS" id="PR00368">
    <property type="entry name" value="FADPNR"/>
</dbReference>
<comment type="similarity">
    <text evidence="2">Belongs to the class-III pyridine nucleotide-disulfide oxidoreductase family.</text>
</comment>
<keyword evidence="3" id="KW-0285">Flavoprotein</keyword>
<feature type="domain" description="Pyridine nucleotide-disulphide oxidoreductase dimerisation" evidence="7">
    <location>
        <begin position="331"/>
        <end position="431"/>
    </location>
</feature>
<dbReference type="PRINTS" id="PR00411">
    <property type="entry name" value="PNDRDTASEI"/>
</dbReference>
<dbReference type="RefSeq" id="WP_089757905.1">
    <property type="nucleotide sequence ID" value="NZ_FNGO01000002.1"/>
</dbReference>
<evidence type="ECO:0000313" key="10">
    <source>
        <dbReference type="Proteomes" id="UP000199476"/>
    </source>
</evidence>
<evidence type="ECO:0000256" key="3">
    <source>
        <dbReference type="ARBA" id="ARBA00022630"/>
    </source>
</evidence>
<dbReference type="InterPro" id="IPR016156">
    <property type="entry name" value="FAD/NAD-linked_Rdtase_dimer_sf"/>
</dbReference>
<dbReference type="Gene3D" id="3.50.50.60">
    <property type="entry name" value="FAD/NAD(P)-binding domain"/>
    <property type="match status" value="2"/>
</dbReference>
<evidence type="ECO:0000256" key="4">
    <source>
        <dbReference type="ARBA" id="ARBA00022827"/>
    </source>
</evidence>
<dbReference type="InterPro" id="IPR050260">
    <property type="entry name" value="FAD-bd_OxRdtase"/>
</dbReference>
<feature type="domain" description="FAD/NAD(P)-binding" evidence="8">
    <location>
        <begin position="1"/>
        <end position="291"/>
    </location>
</feature>
<keyword evidence="5" id="KW-0560">Oxidoreductase</keyword>
<dbReference type="InterPro" id="IPR004099">
    <property type="entry name" value="Pyr_nucl-diS_OxRdtase_dimer"/>
</dbReference>
<dbReference type="Proteomes" id="UP000199476">
    <property type="component" value="Unassembled WGS sequence"/>
</dbReference>
<reference evidence="9 10" key="1">
    <citation type="submission" date="2016-10" db="EMBL/GenBank/DDBJ databases">
        <authorList>
            <person name="de Groot N.N."/>
        </authorList>
    </citation>
    <scope>NUCLEOTIDE SEQUENCE [LARGE SCALE GENOMIC DNA]</scope>
    <source>
        <strain evidence="9 10">SLAS-1</strain>
    </source>
</reference>
<dbReference type="InterPro" id="IPR023753">
    <property type="entry name" value="FAD/NAD-binding_dom"/>
</dbReference>
<dbReference type="STRING" id="321763.SAMN04488692_10267"/>
<evidence type="ECO:0000256" key="2">
    <source>
        <dbReference type="ARBA" id="ARBA00009130"/>
    </source>
</evidence>